<reference evidence="1" key="1">
    <citation type="journal article" date="2018" name="Aquaculture">
        <title>Complete genome sequence of a white spot syndrome virus associated with a disease incursion in Australia.</title>
        <authorList>
            <person name="Oakey J."/>
            <person name="Smith C.S."/>
        </authorList>
    </citation>
    <scope>NUCLEOTIDE SEQUENCE [LARGE SCALE GENOMIC DNA]</scope>
    <source>
        <strain evidence="1">WSSV-AU</strain>
    </source>
</reference>
<proteinExistence type="predicted"/>
<accession>A0A2D3I6P6</accession>
<dbReference type="Proteomes" id="UP000267516">
    <property type="component" value="Segment"/>
</dbReference>
<sequence>MPLFSPTPPSTIRLRTYLRLCVLFSTTSLFRRFSTILVYMSDLQLLLMSLCCPEKFPGKLILKVL</sequence>
<organism evidence="1">
    <name type="scientific">White spot syndrome virus</name>
    <dbReference type="NCBI Taxonomy" id="342409"/>
    <lineage>
        <taxon>Viruses</taxon>
        <taxon>Viruses incertae sedis</taxon>
        <taxon>Naldaviricetes</taxon>
        <taxon>Nimaviridae</taxon>
        <taxon>Whispovirus</taxon>
    </lineage>
</organism>
<protein>
    <submittedName>
        <fullName evidence="1">ORF303</fullName>
    </submittedName>
</protein>
<evidence type="ECO:0000313" key="1">
    <source>
        <dbReference type="EMBL" id="ATU84091.1"/>
    </source>
</evidence>
<dbReference type="EMBL" id="MF768985">
    <property type="protein sequence ID" value="ATU84091.1"/>
    <property type="molecule type" value="Genomic_DNA"/>
</dbReference>
<name>A0A2D3I6P6_9VIRU</name>